<gene>
    <name evidence="2" type="ORF">JJQ60_01080</name>
</gene>
<name>A0A937A094_9FLAO</name>
<keyword evidence="3" id="KW-1185">Reference proteome</keyword>
<feature type="region of interest" description="Disordered" evidence="1">
    <location>
        <begin position="52"/>
        <end position="77"/>
    </location>
</feature>
<dbReference type="RefSeq" id="WP_201916104.1">
    <property type="nucleotide sequence ID" value="NZ_BAABAX010000001.1"/>
</dbReference>
<evidence type="ECO:0000313" key="2">
    <source>
        <dbReference type="EMBL" id="MBL0682099.1"/>
    </source>
</evidence>
<comment type="caution">
    <text evidence="2">The sequence shown here is derived from an EMBL/GenBank/DDBJ whole genome shotgun (WGS) entry which is preliminary data.</text>
</comment>
<organism evidence="2 3">
    <name type="scientific">Aquimarina mytili</name>
    <dbReference type="NCBI Taxonomy" id="874423"/>
    <lineage>
        <taxon>Bacteria</taxon>
        <taxon>Pseudomonadati</taxon>
        <taxon>Bacteroidota</taxon>
        <taxon>Flavobacteriia</taxon>
        <taxon>Flavobacteriales</taxon>
        <taxon>Flavobacteriaceae</taxon>
        <taxon>Aquimarina</taxon>
    </lineage>
</organism>
<dbReference type="EMBL" id="JAERQJ010000001">
    <property type="protein sequence ID" value="MBL0682099.1"/>
    <property type="molecule type" value="Genomic_DNA"/>
</dbReference>
<dbReference type="AlphaFoldDB" id="A0A937A094"/>
<reference evidence="2" key="1">
    <citation type="submission" date="2021-01" db="EMBL/GenBank/DDBJ databases">
        <authorList>
            <person name="Zhong Y.L."/>
        </authorList>
    </citation>
    <scope>NUCLEOTIDE SEQUENCE</scope>
    <source>
        <strain evidence="2">KCTC 23302</strain>
    </source>
</reference>
<dbReference type="Proteomes" id="UP000651057">
    <property type="component" value="Unassembled WGS sequence"/>
</dbReference>
<dbReference type="PROSITE" id="PS51257">
    <property type="entry name" value="PROKAR_LIPOPROTEIN"/>
    <property type="match status" value="1"/>
</dbReference>
<accession>A0A937A094</accession>
<proteinExistence type="predicted"/>
<feature type="compositionally biased region" description="Polar residues" evidence="1">
    <location>
        <begin position="68"/>
        <end position="77"/>
    </location>
</feature>
<feature type="compositionally biased region" description="Polar residues" evidence="1">
    <location>
        <begin position="52"/>
        <end position="61"/>
    </location>
</feature>
<evidence type="ECO:0000313" key="3">
    <source>
        <dbReference type="Proteomes" id="UP000651057"/>
    </source>
</evidence>
<protein>
    <submittedName>
        <fullName evidence="2">Uncharacterized protein</fullName>
    </submittedName>
</protein>
<sequence>MKFQKIGVLVVVAYILVLLYACSSDINEGLPEAAEVMTTKPTRPSISEMTFTTTVDSNNPNAHEDASLGNTSGDLDQ</sequence>
<evidence type="ECO:0000256" key="1">
    <source>
        <dbReference type="SAM" id="MobiDB-lite"/>
    </source>
</evidence>